<organism evidence="2">
    <name type="scientific">Salvia splendens</name>
    <name type="common">Scarlet sage</name>
    <dbReference type="NCBI Taxonomy" id="180675"/>
    <lineage>
        <taxon>Eukaryota</taxon>
        <taxon>Viridiplantae</taxon>
        <taxon>Streptophyta</taxon>
        <taxon>Embryophyta</taxon>
        <taxon>Tracheophyta</taxon>
        <taxon>Spermatophyta</taxon>
        <taxon>Magnoliopsida</taxon>
        <taxon>eudicotyledons</taxon>
        <taxon>Gunneridae</taxon>
        <taxon>Pentapetalae</taxon>
        <taxon>asterids</taxon>
        <taxon>lamiids</taxon>
        <taxon>Lamiales</taxon>
        <taxon>Lamiaceae</taxon>
        <taxon>Nepetoideae</taxon>
        <taxon>Mentheae</taxon>
        <taxon>Salviinae</taxon>
        <taxon>Salvia</taxon>
        <taxon>Salvia subgen. Calosphace</taxon>
        <taxon>core Calosphace</taxon>
    </lineage>
</organism>
<keyword evidence="1" id="KW-0472">Membrane</keyword>
<protein>
    <submittedName>
        <fullName evidence="2">Uncharacterized protein</fullName>
    </submittedName>
</protein>
<keyword evidence="3" id="KW-1185">Reference proteome</keyword>
<evidence type="ECO:0000313" key="3">
    <source>
        <dbReference type="Proteomes" id="UP000298416"/>
    </source>
</evidence>
<reference evidence="2" key="2">
    <citation type="submission" date="2020-08" db="EMBL/GenBank/DDBJ databases">
        <title>Plant Genome Project.</title>
        <authorList>
            <person name="Zhang R.-G."/>
        </authorList>
    </citation>
    <scope>NUCLEOTIDE SEQUENCE</scope>
    <source>
        <strain evidence="2">Huo1</strain>
        <tissue evidence="2">Leaf</tissue>
    </source>
</reference>
<comment type="caution">
    <text evidence="2">The sequence shown here is derived from an EMBL/GenBank/DDBJ whole genome shotgun (WGS) entry which is preliminary data.</text>
</comment>
<dbReference type="EMBL" id="PNBA02000011">
    <property type="protein sequence ID" value="KAG6408874.1"/>
    <property type="molecule type" value="Genomic_DNA"/>
</dbReference>
<accession>A0A8X8X9W6</accession>
<evidence type="ECO:0000313" key="2">
    <source>
        <dbReference type="EMBL" id="KAG6408874.1"/>
    </source>
</evidence>
<sequence>MAKEESDPSKLEWKYLQEPVARDLASDPKGVSAQKRVPKKMREIPEFYFLPRRSFLFNLTFYGVCIAGGIGAGMLVEKWINKKVAEDGGVIYEFDK</sequence>
<dbReference type="Proteomes" id="UP000298416">
    <property type="component" value="Unassembled WGS sequence"/>
</dbReference>
<feature type="transmembrane region" description="Helical" evidence="1">
    <location>
        <begin position="55"/>
        <end position="76"/>
    </location>
</feature>
<keyword evidence="1" id="KW-0812">Transmembrane</keyword>
<gene>
    <name evidence="2" type="ORF">SASPL_131900</name>
</gene>
<keyword evidence="1" id="KW-1133">Transmembrane helix</keyword>
<dbReference type="AlphaFoldDB" id="A0A8X8X9W6"/>
<evidence type="ECO:0000256" key="1">
    <source>
        <dbReference type="SAM" id="Phobius"/>
    </source>
</evidence>
<dbReference type="PANTHER" id="PTHR36797">
    <property type="entry name" value="OS01G0258600 PROTEIN"/>
    <property type="match status" value="1"/>
</dbReference>
<name>A0A8X8X9W6_SALSN</name>
<reference evidence="2" key="1">
    <citation type="submission" date="2018-01" db="EMBL/GenBank/DDBJ databases">
        <authorList>
            <person name="Mao J.F."/>
        </authorList>
    </citation>
    <scope>NUCLEOTIDE SEQUENCE</scope>
    <source>
        <strain evidence="2">Huo1</strain>
        <tissue evidence="2">Leaf</tissue>
    </source>
</reference>
<dbReference type="PANTHER" id="PTHR36797:SF3">
    <property type="entry name" value="OS01G0258600 PROTEIN"/>
    <property type="match status" value="1"/>
</dbReference>
<proteinExistence type="predicted"/>